<protein>
    <submittedName>
        <fullName evidence="1">Uncharacterized protein</fullName>
    </submittedName>
</protein>
<comment type="caution">
    <text evidence="1">The sequence shown here is derived from an EMBL/GenBank/DDBJ whole genome shotgun (WGS) entry which is preliminary data.</text>
</comment>
<dbReference type="Proteomes" id="UP000236178">
    <property type="component" value="Unassembled WGS sequence"/>
</dbReference>
<dbReference type="OrthoDB" id="3380325at2"/>
<organism evidence="1 2">
    <name type="scientific">Streptomyces populi</name>
    <dbReference type="NCBI Taxonomy" id="2058924"/>
    <lineage>
        <taxon>Bacteria</taxon>
        <taxon>Bacillati</taxon>
        <taxon>Actinomycetota</taxon>
        <taxon>Actinomycetes</taxon>
        <taxon>Kitasatosporales</taxon>
        <taxon>Streptomycetaceae</taxon>
        <taxon>Streptomyces</taxon>
    </lineage>
</organism>
<sequence length="133" mass="14203">MSYSLGLCKFVDGELVPPDMDVVEAVLAPYGAVPGKATADGMEFWIRADDGGEAELCVSGDMVGVERPALGEIRGVIAELADRIGAGVLTPRGTFLFREDSRSHLPEGMENDSVFVSEITREALEDVEARTAN</sequence>
<accession>A0A2I0SPC7</accession>
<dbReference type="EMBL" id="PJOS01000029">
    <property type="protein sequence ID" value="PKT71791.1"/>
    <property type="molecule type" value="Genomic_DNA"/>
</dbReference>
<evidence type="ECO:0000313" key="1">
    <source>
        <dbReference type="EMBL" id="PKT71791.1"/>
    </source>
</evidence>
<gene>
    <name evidence="1" type="ORF">CW362_17030</name>
</gene>
<proteinExistence type="predicted"/>
<evidence type="ECO:0000313" key="2">
    <source>
        <dbReference type="Proteomes" id="UP000236178"/>
    </source>
</evidence>
<dbReference type="AlphaFoldDB" id="A0A2I0SPC7"/>
<name>A0A2I0SPC7_9ACTN</name>
<keyword evidence="2" id="KW-1185">Reference proteome</keyword>
<dbReference type="RefSeq" id="WP_103550331.1">
    <property type="nucleotide sequence ID" value="NZ_KZ626868.1"/>
</dbReference>
<reference evidence="1 2" key="1">
    <citation type="submission" date="2017-12" db="EMBL/GenBank/DDBJ databases">
        <title>Streptomyces populusis sp. nov., a novel endophytic actinobacterium isolated from stems of Populus adenopoda Maxim.</title>
        <authorList>
            <person name="Wang Z."/>
        </authorList>
    </citation>
    <scope>NUCLEOTIDE SEQUENCE [LARGE SCALE GENOMIC DNA]</scope>
    <source>
        <strain evidence="1 2">A249</strain>
    </source>
</reference>